<evidence type="ECO:0000256" key="2">
    <source>
        <dbReference type="ARBA" id="ARBA00001946"/>
    </source>
</evidence>
<feature type="domain" description="Poly(A) polymerase RNA-binding" evidence="13">
    <location>
        <begin position="341"/>
        <end position="487"/>
    </location>
</feature>
<reference evidence="16" key="1">
    <citation type="journal article" date="2020" name="Microb. Genom.">
        <title>Genetic diversity of clinical and environmental Mucorales isolates obtained from an investigation of mucormycosis cases among solid organ transplant recipients.</title>
        <authorList>
            <person name="Nguyen M.H."/>
            <person name="Kaul D."/>
            <person name="Muto C."/>
            <person name="Cheng S.J."/>
            <person name="Richter R.A."/>
            <person name="Bruno V.M."/>
            <person name="Liu G."/>
            <person name="Beyhan S."/>
            <person name="Sundermann A.J."/>
            <person name="Mounaud S."/>
            <person name="Pasculle A.W."/>
            <person name="Nierman W.C."/>
            <person name="Driscoll E."/>
            <person name="Cumbie R."/>
            <person name="Clancy C.J."/>
            <person name="Dupont C.L."/>
        </authorList>
    </citation>
    <scope>NUCLEOTIDE SEQUENCE</scope>
    <source>
        <strain evidence="16">GL16</strain>
    </source>
</reference>
<dbReference type="PANTHER" id="PTHR10682:SF10">
    <property type="entry name" value="POLYNUCLEOTIDE ADENYLYLTRANSFERASE"/>
    <property type="match status" value="1"/>
</dbReference>
<dbReference type="EMBL" id="JAANIT010000262">
    <property type="protein sequence ID" value="KAG1549735.1"/>
    <property type="molecule type" value="Genomic_DNA"/>
</dbReference>
<dbReference type="Gene3D" id="3.30.460.10">
    <property type="entry name" value="Beta Polymerase, domain 2"/>
    <property type="match status" value="1"/>
</dbReference>
<dbReference type="OrthoDB" id="10263155at2759"/>
<keyword evidence="7" id="KW-0808">Transferase</keyword>
<dbReference type="InterPro" id="IPR011068">
    <property type="entry name" value="NuclTrfase_I-like_C"/>
</dbReference>
<evidence type="ECO:0000256" key="5">
    <source>
        <dbReference type="ARBA" id="ARBA00012388"/>
    </source>
</evidence>
<comment type="cofactor">
    <cofactor evidence="1">
        <name>Mn(2+)</name>
        <dbReference type="ChEBI" id="CHEBI:29035"/>
    </cofactor>
</comment>
<comment type="caution">
    <text evidence="16">The sequence shown here is derived from an EMBL/GenBank/DDBJ whole genome shotgun (WGS) entry which is preliminary data.</text>
</comment>
<gene>
    <name evidence="16" type="ORF">G6F51_002879</name>
</gene>
<comment type="cofactor">
    <cofactor evidence="2">
        <name>Mg(2+)</name>
        <dbReference type="ChEBI" id="CHEBI:18420"/>
    </cofactor>
</comment>
<evidence type="ECO:0000256" key="9">
    <source>
        <dbReference type="ARBA" id="ARBA00022741"/>
    </source>
</evidence>
<dbReference type="GO" id="GO:1990817">
    <property type="term" value="F:poly(A) RNA polymerase activity"/>
    <property type="evidence" value="ECO:0007669"/>
    <property type="project" value="UniProtKB-EC"/>
</dbReference>
<organism evidence="16 17">
    <name type="scientific">Rhizopus oryzae</name>
    <name type="common">Mucormycosis agent</name>
    <name type="synonym">Rhizopus arrhizus var. delemar</name>
    <dbReference type="NCBI Taxonomy" id="64495"/>
    <lineage>
        <taxon>Eukaryota</taxon>
        <taxon>Fungi</taxon>
        <taxon>Fungi incertae sedis</taxon>
        <taxon>Mucoromycota</taxon>
        <taxon>Mucoromycotina</taxon>
        <taxon>Mucoromycetes</taxon>
        <taxon>Mucorales</taxon>
        <taxon>Mucorineae</taxon>
        <taxon>Rhizopodaceae</taxon>
        <taxon>Rhizopus</taxon>
    </lineage>
</organism>
<sequence length="494" mass="57363">MTEVQTNISNEDWLSYLERYNIIETEEEKIKRKNVIDLLQHILVNFQRAVTKDLDWKRGDIECFLSPFGSYALGGYIRDADIDLVLVCPIQVLRKYFFKFFPQLLKQQTLVSNVESIQKANVPIIKCTIDNISIDISFVRLKVERVAQNINFLDDSLLKDIDETCLASMDGPRVNQFCKNQIYRQHVRLFQVCLQCIKHWATQRGIYSKPIGYLNGSSWTLLLVKAYMSIKNKELLSVTMILSRFFSMWSQWPWQMPVMLTDYIPGINGTKIEYNSLAEFDNAVMPIVSPCHPVCNVAPYVTKSTRRIMQIEFERGWTLLNKNAHPFAIIDKLFNPVNYTQRYKHFINIVTSSTTITSHDTWVRKMATQIPRYLELIESDPNILQAQPIMKPKQITIRYRTIQEKISLQNGDTLQEAKLNDFAGTLSPGTLYLAYYIIGIIIDDSCKELDLTGYSKSFLSLLNSKRNRRDEDVSWAMKHIKRKDVAALLDMNTE</sequence>
<feature type="domain" description="Poly(A) polymerase nucleotidyltransferase" evidence="15">
    <location>
        <begin position="10"/>
        <end position="175"/>
    </location>
</feature>
<dbReference type="GO" id="GO:0005634">
    <property type="term" value="C:nucleus"/>
    <property type="evidence" value="ECO:0007669"/>
    <property type="project" value="UniProtKB-SubCell"/>
</dbReference>
<name>A0A9P6YJD7_RHIOR</name>
<dbReference type="OMA" id="IVTPCYP"/>
<dbReference type="GO" id="GO:0046872">
    <property type="term" value="F:metal ion binding"/>
    <property type="evidence" value="ECO:0007669"/>
    <property type="project" value="UniProtKB-KW"/>
</dbReference>
<dbReference type="InterPro" id="IPR007010">
    <property type="entry name" value="PolA_pol_RNA-bd_dom"/>
</dbReference>
<dbReference type="Pfam" id="PF04928">
    <property type="entry name" value="PAP_central"/>
    <property type="match status" value="1"/>
</dbReference>
<feature type="domain" description="Poly(A) polymerase central" evidence="14">
    <location>
        <begin position="190"/>
        <end position="334"/>
    </location>
</feature>
<evidence type="ECO:0000256" key="7">
    <source>
        <dbReference type="ARBA" id="ARBA00022679"/>
    </source>
</evidence>
<evidence type="ECO:0000313" key="16">
    <source>
        <dbReference type="EMBL" id="KAG1549735.1"/>
    </source>
</evidence>
<accession>A0A9P6YJD7</accession>
<evidence type="ECO:0000259" key="14">
    <source>
        <dbReference type="Pfam" id="PF04928"/>
    </source>
</evidence>
<dbReference type="SUPFAM" id="SSF81301">
    <property type="entry name" value="Nucleotidyltransferase"/>
    <property type="match status" value="1"/>
</dbReference>
<evidence type="ECO:0000256" key="4">
    <source>
        <dbReference type="ARBA" id="ARBA00010912"/>
    </source>
</evidence>
<dbReference type="Pfam" id="PF20750">
    <property type="entry name" value="PAP_NTPase"/>
    <property type="match status" value="1"/>
</dbReference>
<dbReference type="AlphaFoldDB" id="A0A9P6YJD7"/>
<evidence type="ECO:0000313" key="17">
    <source>
        <dbReference type="Proteomes" id="UP000717996"/>
    </source>
</evidence>
<dbReference type="CDD" id="cd05402">
    <property type="entry name" value="NT_PAP_TUTase"/>
    <property type="match status" value="1"/>
</dbReference>
<dbReference type="PANTHER" id="PTHR10682">
    <property type="entry name" value="POLY A POLYMERASE"/>
    <property type="match status" value="1"/>
</dbReference>
<dbReference type="GO" id="GO:0031123">
    <property type="term" value="P:RNA 3'-end processing"/>
    <property type="evidence" value="ECO:0007669"/>
    <property type="project" value="InterPro"/>
</dbReference>
<keyword evidence="6" id="KW-0507">mRNA processing</keyword>
<evidence type="ECO:0000256" key="12">
    <source>
        <dbReference type="ARBA" id="ARBA00023242"/>
    </source>
</evidence>
<dbReference type="Proteomes" id="UP000717996">
    <property type="component" value="Unassembled WGS sequence"/>
</dbReference>
<evidence type="ECO:0000256" key="6">
    <source>
        <dbReference type="ARBA" id="ARBA00022664"/>
    </source>
</evidence>
<evidence type="ECO:0000256" key="1">
    <source>
        <dbReference type="ARBA" id="ARBA00001936"/>
    </source>
</evidence>
<dbReference type="Gene3D" id="3.30.70.590">
    <property type="entry name" value="Poly(A) polymerase predicted RNA binding domain"/>
    <property type="match status" value="1"/>
</dbReference>
<evidence type="ECO:0000256" key="10">
    <source>
        <dbReference type="ARBA" id="ARBA00022840"/>
    </source>
</evidence>
<protein>
    <recommendedName>
        <fullName evidence="5">polynucleotide adenylyltransferase</fullName>
        <ecNumber evidence="5">2.7.7.19</ecNumber>
    </recommendedName>
</protein>
<dbReference type="SUPFAM" id="SSF81631">
    <property type="entry name" value="PAP/OAS1 substrate-binding domain"/>
    <property type="match status" value="1"/>
</dbReference>
<dbReference type="Pfam" id="PF04926">
    <property type="entry name" value="PAP_RNA-bind"/>
    <property type="match status" value="1"/>
</dbReference>
<dbReference type="GO" id="GO:0005524">
    <property type="term" value="F:ATP binding"/>
    <property type="evidence" value="ECO:0007669"/>
    <property type="project" value="UniProtKB-KW"/>
</dbReference>
<dbReference type="GO" id="GO:0003723">
    <property type="term" value="F:RNA binding"/>
    <property type="evidence" value="ECO:0007669"/>
    <property type="project" value="InterPro"/>
</dbReference>
<dbReference type="EC" id="2.7.7.19" evidence="5"/>
<evidence type="ECO:0000256" key="11">
    <source>
        <dbReference type="ARBA" id="ARBA00022842"/>
    </source>
</evidence>
<dbReference type="InterPro" id="IPR007012">
    <property type="entry name" value="PolA_pol_cen_dom"/>
</dbReference>
<dbReference type="Gene3D" id="1.10.1410.10">
    <property type="match status" value="1"/>
</dbReference>
<keyword evidence="10" id="KW-0067">ATP-binding</keyword>
<dbReference type="GO" id="GO:0006397">
    <property type="term" value="P:mRNA processing"/>
    <property type="evidence" value="ECO:0007669"/>
    <property type="project" value="UniProtKB-KW"/>
</dbReference>
<keyword evidence="11" id="KW-0460">Magnesium</keyword>
<keyword evidence="8" id="KW-0479">Metal-binding</keyword>
<evidence type="ECO:0000256" key="8">
    <source>
        <dbReference type="ARBA" id="ARBA00022723"/>
    </source>
</evidence>
<evidence type="ECO:0000259" key="15">
    <source>
        <dbReference type="Pfam" id="PF20750"/>
    </source>
</evidence>
<evidence type="ECO:0000256" key="3">
    <source>
        <dbReference type="ARBA" id="ARBA00004123"/>
    </source>
</evidence>
<evidence type="ECO:0000259" key="13">
    <source>
        <dbReference type="Pfam" id="PF04926"/>
    </source>
</evidence>
<proteinExistence type="inferred from homology"/>
<keyword evidence="9" id="KW-0547">Nucleotide-binding</keyword>
<dbReference type="InterPro" id="IPR048840">
    <property type="entry name" value="PolA_pol_NTPase"/>
</dbReference>
<comment type="similarity">
    <text evidence="4">Belongs to the poly(A) polymerase family.</text>
</comment>
<dbReference type="SUPFAM" id="SSF55003">
    <property type="entry name" value="PAP/Archaeal CCA-adding enzyme, C-terminal domain"/>
    <property type="match status" value="1"/>
</dbReference>
<comment type="subcellular location">
    <subcellularLocation>
        <location evidence="3">Nucleus</location>
    </subcellularLocation>
</comment>
<keyword evidence="12" id="KW-0539">Nucleus</keyword>
<dbReference type="InterPro" id="IPR043519">
    <property type="entry name" value="NT_sf"/>
</dbReference>